<dbReference type="Pfam" id="PF02596">
    <property type="entry name" value="DUF169"/>
    <property type="match status" value="1"/>
</dbReference>
<dbReference type="EMBL" id="LHQS01000002">
    <property type="protein sequence ID" value="RXE56054.1"/>
    <property type="molecule type" value="Genomic_DNA"/>
</dbReference>
<accession>A0A498H133</accession>
<evidence type="ECO:0008006" key="3">
    <source>
        <dbReference type="Google" id="ProtNLM"/>
    </source>
</evidence>
<dbReference type="OrthoDB" id="104659at2157"/>
<proteinExistence type="predicted"/>
<sequence>MDAALRDTFVHLWEKYFPGAELPITFEVGGATEGLERAPAPTGWRCFVCDLAKVRRGTSLAFDEDSLGCRGGRFYLGYDAERFPDFRYFLSYGKPGVVEGERYKQTPEIVDELDRGTVRVPTTGKSIVFKRWDTLTDTDNPDAVVFFARPEVLSGLFTLANFDWADPNGVICPFGAGCSSIFTYPWLEQQNEKPKAVLGLFDPSARPCVPLDVLTMAFPMKKFEKVIGFMEESFLNTGAWEKVKKKIARSDALHTHKSA</sequence>
<keyword evidence="2" id="KW-1185">Reference proteome</keyword>
<organism evidence="1 2">
    <name type="scientific">Methanoculleus taiwanensis</name>
    <dbReference type="NCBI Taxonomy" id="1550565"/>
    <lineage>
        <taxon>Archaea</taxon>
        <taxon>Methanobacteriati</taxon>
        <taxon>Methanobacteriota</taxon>
        <taxon>Stenosarchaea group</taxon>
        <taxon>Methanomicrobia</taxon>
        <taxon>Methanomicrobiales</taxon>
        <taxon>Methanomicrobiaceae</taxon>
        <taxon>Methanoculleus</taxon>
    </lineage>
</organism>
<evidence type="ECO:0000313" key="1">
    <source>
        <dbReference type="EMBL" id="RXE56054.1"/>
    </source>
</evidence>
<dbReference type="AlphaFoldDB" id="A0A498H133"/>
<evidence type="ECO:0000313" key="2">
    <source>
        <dbReference type="Proteomes" id="UP000290932"/>
    </source>
</evidence>
<comment type="caution">
    <text evidence="1">The sequence shown here is derived from an EMBL/GenBank/DDBJ whole genome shotgun (WGS) entry which is preliminary data.</text>
</comment>
<reference evidence="1 2" key="1">
    <citation type="journal article" date="2015" name="Int. J. Syst. Evol. Microbiol.">
        <title>Methanoculleus taiwanensis sp. nov., a methanogen isolated from deep marine sediment at the deformation front area near Taiwan.</title>
        <authorList>
            <person name="Weng C.Y."/>
            <person name="Chen S.C."/>
            <person name="Lai M.C."/>
            <person name="Wu S.Y."/>
            <person name="Lin S."/>
            <person name="Yang T.F."/>
            <person name="Chen P.C."/>
        </authorList>
    </citation>
    <scope>NUCLEOTIDE SEQUENCE [LARGE SCALE GENOMIC DNA]</scope>
    <source>
        <strain evidence="1 2">CYW4</strain>
    </source>
</reference>
<name>A0A498H133_9EURY</name>
<dbReference type="Proteomes" id="UP000290932">
    <property type="component" value="Unassembled WGS sequence"/>
</dbReference>
<dbReference type="InterPro" id="IPR003748">
    <property type="entry name" value="DUF169"/>
</dbReference>
<dbReference type="RefSeq" id="WP_128693782.1">
    <property type="nucleotide sequence ID" value="NZ_LHQS01000002.1"/>
</dbReference>
<protein>
    <recommendedName>
        <fullName evidence="3">DUF169 domain-containing protein</fullName>
    </recommendedName>
</protein>
<gene>
    <name evidence="1" type="ORF">ABH15_07635</name>
</gene>